<dbReference type="AlphaFoldDB" id="A0A0K6H3N2"/>
<evidence type="ECO:0000256" key="3">
    <source>
        <dbReference type="ARBA" id="ARBA00022741"/>
    </source>
</evidence>
<keyword evidence="2 8" id="KW-0479">Metal-binding</keyword>
<dbReference type="Gene3D" id="3.40.50.11060">
    <property type="entry name" value="GTPase HflX, N-terminal domain"/>
    <property type="match status" value="1"/>
</dbReference>
<comment type="subunit">
    <text evidence="6">Monomer. Associates with the 50S ribosomal subunit.</text>
</comment>
<evidence type="ECO:0000256" key="7">
    <source>
        <dbReference type="PIRSR" id="PIRSR006809-1"/>
    </source>
</evidence>
<feature type="binding site" evidence="8">
    <location>
        <position position="231"/>
    </location>
    <ligand>
        <name>Mg(2+)</name>
        <dbReference type="ChEBI" id="CHEBI:18420"/>
    </ligand>
</feature>
<reference evidence="11" key="1">
    <citation type="submission" date="2015-08" db="EMBL/GenBank/DDBJ databases">
        <authorList>
            <person name="Varghese N."/>
        </authorList>
    </citation>
    <scope>NUCLEOTIDE SEQUENCE [LARGE SCALE GENOMIC DNA]</scope>
    <source>
        <strain evidence="11">DSM 17901</strain>
    </source>
</reference>
<evidence type="ECO:0000256" key="5">
    <source>
        <dbReference type="ARBA" id="ARBA00023134"/>
    </source>
</evidence>
<feature type="binding site" evidence="8">
    <location>
        <position position="211"/>
    </location>
    <ligand>
        <name>Mg(2+)</name>
        <dbReference type="ChEBI" id="CHEBI:18420"/>
    </ligand>
</feature>
<feature type="binding site" evidence="7">
    <location>
        <begin position="251"/>
        <end position="254"/>
    </location>
    <ligand>
        <name>GTP</name>
        <dbReference type="ChEBI" id="CHEBI:37565"/>
    </ligand>
</feature>
<dbReference type="RefSeq" id="WP_054285904.1">
    <property type="nucleotide sequence ID" value="NZ_CYHA01000006.1"/>
</dbReference>
<dbReference type="InterPro" id="IPR042108">
    <property type="entry name" value="GTPase_HflX_N_sf"/>
</dbReference>
<dbReference type="PRINTS" id="PR00326">
    <property type="entry name" value="GTP1OBG"/>
</dbReference>
<keyword evidence="3 6" id="KW-0547">Nucleotide-binding</keyword>
<dbReference type="CDD" id="cd01878">
    <property type="entry name" value="HflX"/>
    <property type="match status" value="1"/>
</dbReference>
<name>A0A0K6H3N2_9NEIS</name>
<sequence length="376" mass="41349">MFDRPDIGDRAILVCLDFGEPDYQESVDECVELVKGAGVDVAGLVQGKRQRPDAALFAGKGKAEEIGLAARAASANVVIFNHSLSPAQERNLERLLECRVIDRNSLILDIFAQRARSHEGKLQVELAQLSHLSTRLVRGWTHLERQKGGIGLRGPGETQLETDRRLLGNRVKMLKERLAQVQRQRATQRRGRTRAGLVSVSIVGYTNAGKSTLFNSLTKAGAYAANQLFATLDTTSRRLFLNESVSVVVSDTVGFIRDLPHSLVAAFRATLEETVQADLLLHVVDSANPMRDRQIEEVNKVLEEIDAAGIPQLVVWNKTDLRGLPPSIERDQQGRAVAVRVSALTGAGLELLREALAERVLDLKNTTTDKEQDVAE</sequence>
<dbReference type="GO" id="GO:0003924">
    <property type="term" value="F:GTPase activity"/>
    <property type="evidence" value="ECO:0007669"/>
    <property type="project" value="UniProtKB-UniRule"/>
</dbReference>
<evidence type="ECO:0000256" key="8">
    <source>
        <dbReference type="PIRSR" id="PIRSR006809-2"/>
    </source>
</evidence>
<dbReference type="InterPro" id="IPR006073">
    <property type="entry name" value="GTP-bd"/>
</dbReference>
<dbReference type="FunFam" id="3.40.50.300:FF:000173">
    <property type="entry name" value="GTPase HflX"/>
    <property type="match status" value="1"/>
</dbReference>
<keyword evidence="5 6" id="KW-0342">GTP-binding</keyword>
<dbReference type="InterPro" id="IPR030394">
    <property type="entry name" value="G_HFLX_dom"/>
</dbReference>
<evidence type="ECO:0000313" key="10">
    <source>
        <dbReference type="EMBL" id="CUA85582.1"/>
    </source>
</evidence>
<dbReference type="STRING" id="375574.GCA_001418035_02218"/>
<dbReference type="GO" id="GO:0005525">
    <property type="term" value="F:GTP binding"/>
    <property type="evidence" value="ECO:0007669"/>
    <property type="project" value="UniProtKB-UniRule"/>
</dbReference>
<dbReference type="Pfam" id="PF01926">
    <property type="entry name" value="MMR_HSR1"/>
    <property type="match status" value="1"/>
</dbReference>
<dbReference type="Proteomes" id="UP000243535">
    <property type="component" value="Unassembled WGS sequence"/>
</dbReference>
<dbReference type="EMBL" id="CYHA01000006">
    <property type="protein sequence ID" value="CUA85582.1"/>
    <property type="molecule type" value="Genomic_DNA"/>
</dbReference>
<dbReference type="HAMAP" id="MF_00900">
    <property type="entry name" value="GTPase_HflX"/>
    <property type="match status" value="1"/>
</dbReference>
<dbReference type="PANTHER" id="PTHR10229">
    <property type="entry name" value="GTP-BINDING PROTEIN HFLX"/>
    <property type="match status" value="1"/>
</dbReference>
<feature type="binding site" evidence="7">
    <location>
        <begin position="317"/>
        <end position="320"/>
    </location>
    <ligand>
        <name>GTP</name>
        <dbReference type="ChEBI" id="CHEBI:37565"/>
    </ligand>
</feature>
<keyword evidence="11" id="KW-1185">Reference proteome</keyword>
<organism evidence="10 11">
    <name type="scientific">Gulbenkiania indica</name>
    <dbReference type="NCBI Taxonomy" id="375574"/>
    <lineage>
        <taxon>Bacteria</taxon>
        <taxon>Pseudomonadati</taxon>
        <taxon>Pseudomonadota</taxon>
        <taxon>Betaproteobacteria</taxon>
        <taxon>Neisseriales</taxon>
        <taxon>Chromobacteriaceae</taxon>
        <taxon>Gulbenkiania</taxon>
    </lineage>
</organism>
<dbReference type="NCBIfam" id="TIGR03156">
    <property type="entry name" value="GTP_HflX"/>
    <property type="match status" value="1"/>
</dbReference>
<evidence type="ECO:0000313" key="11">
    <source>
        <dbReference type="Proteomes" id="UP000243535"/>
    </source>
</evidence>
<feature type="binding site" evidence="7">
    <location>
        <begin position="204"/>
        <end position="211"/>
    </location>
    <ligand>
        <name>GTP</name>
        <dbReference type="ChEBI" id="CHEBI:37565"/>
    </ligand>
</feature>
<dbReference type="Gene3D" id="6.10.250.2860">
    <property type="match status" value="1"/>
</dbReference>
<comment type="function">
    <text evidence="6">GTPase that associates with the 50S ribosomal subunit and may have a role during protein synthesis or ribosome biogenesis.</text>
</comment>
<dbReference type="InterPro" id="IPR032305">
    <property type="entry name" value="GTP-bd_M"/>
</dbReference>
<keyword evidence="4 8" id="KW-0460">Magnesium</keyword>
<dbReference type="GO" id="GO:0005737">
    <property type="term" value="C:cytoplasm"/>
    <property type="evidence" value="ECO:0007669"/>
    <property type="project" value="UniProtKB-SubCell"/>
</dbReference>
<feature type="domain" description="Hflx-type G" evidence="9">
    <location>
        <begin position="198"/>
        <end position="364"/>
    </location>
</feature>
<comment type="subcellular location">
    <subcellularLocation>
        <location evidence="6">Cytoplasm</location>
    </subcellularLocation>
    <text evidence="6">May associate with membranes.</text>
</comment>
<dbReference type="FunFam" id="3.40.50.11060:FF:000001">
    <property type="entry name" value="GTPase HflX"/>
    <property type="match status" value="1"/>
</dbReference>
<accession>A0A0K6H3N2</accession>
<dbReference type="InterPro" id="IPR016496">
    <property type="entry name" value="GTPase_HflX"/>
</dbReference>
<dbReference type="PROSITE" id="PS51705">
    <property type="entry name" value="G_HFLX"/>
    <property type="match status" value="1"/>
</dbReference>
<evidence type="ECO:0000256" key="1">
    <source>
        <dbReference type="ARBA" id="ARBA00022490"/>
    </source>
</evidence>
<gene>
    <name evidence="6" type="primary">hflX</name>
    <name evidence="10" type="ORF">Ga0061063_2436</name>
</gene>
<keyword evidence="1 6" id="KW-0963">Cytoplasm</keyword>
<proteinExistence type="inferred from homology"/>
<dbReference type="Pfam" id="PF16360">
    <property type="entry name" value="GTP-bdg_M"/>
    <property type="match status" value="1"/>
</dbReference>
<evidence type="ECO:0000259" key="9">
    <source>
        <dbReference type="PROSITE" id="PS51705"/>
    </source>
</evidence>
<dbReference type="InterPro" id="IPR025121">
    <property type="entry name" value="GTPase_HflX_N"/>
</dbReference>
<evidence type="ECO:0000256" key="6">
    <source>
        <dbReference type="HAMAP-Rule" id="MF_00900"/>
    </source>
</evidence>
<dbReference type="Gene3D" id="3.40.50.300">
    <property type="entry name" value="P-loop containing nucleotide triphosphate hydrolases"/>
    <property type="match status" value="1"/>
</dbReference>
<dbReference type="Pfam" id="PF13167">
    <property type="entry name" value="GTP-bdg_N"/>
    <property type="match status" value="1"/>
</dbReference>
<protein>
    <recommendedName>
        <fullName evidence="6">GTPase HflX</fullName>
    </recommendedName>
    <alternativeName>
        <fullName evidence="6">GTP-binding protein HflX</fullName>
    </alternativeName>
</protein>
<feature type="binding site" evidence="7">
    <location>
        <begin position="342"/>
        <end position="344"/>
    </location>
    <ligand>
        <name>GTP</name>
        <dbReference type="ChEBI" id="CHEBI:37565"/>
    </ligand>
</feature>
<dbReference type="NCBIfam" id="NF008280">
    <property type="entry name" value="PRK11058.1"/>
    <property type="match status" value="1"/>
</dbReference>
<comment type="cofactor">
    <cofactor evidence="8">
        <name>Mg(2+)</name>
        <dbReference type="ChEBI" id="CHEBI:18420"/>
    </cofactor>
</comment>
<feature type="binding site" evidence="7">
    <location>
        <begin position="229"/>
        <end position="233"/>
    </location>
    <ligand>
        <name>GTP</name>
        <dbReference type="ChEBI" id="CHEBI:37565"/>
    </ligand>
</feature>
<evidence type="ECO:0000256" key="2">
    <source>
        <dbReference type="ARBA" id="ARBA00022723"/>
    </source>
</evidence>
<dbReference type="PANTHER" id="PTHR10229:SF0">
    <property type="entry name" value="GTP-BINDING PROTEIN 6-RELATED"/>
    <property type="match status" value="1"/>
</dbReference>
<dbReference type="GO" id="GO:0046872">
    <property type="term" value="F:metal ion binding"/>
    <property type="evidence" value="ECO:0007669"/>
    <property type="project" value="UniProtKB-KW"/>
</dbReference>
<dbReference type="SUPFAM" id="SSF52540">
    <property type="entry name" value="P-loop containing nucleoside triphosphate hydrolases"/>
    <property type="match status" value="1"/>
</dbReference>
<dbReference type="InterPro" id="IPR027417">
    <property type="entry name" value="P-loop_NTPase"/>
</dbReference>
<dbReference type="PIRSF" id="PIRSF006809">
    <property type="entry name" value="GTP-binding_hflX_prd"/>
    <property type="match status" value="1"/>
</dbReference>
<dbReference type="OrthoDB" id="9812272at2"/>
<comment type="similarity">
    <text evidence="6">Belongs to the TRAFAC class OBG-HflX-like GTPase superfamily. HflX GTPase family.</text>
</comment>
<dbReference type="GO" id="GO:0043022">
    <property type="term" value="F:ribosome binding"/>
    <property type="evidence" value="ECO:0007669"/>
    <property type="project" value="TreeGrafter"/>
</dbReference>
<evidence type="ECO:0000256" key="4">
    <source>
        <dbReference type="ARBA" id="ARBA00022842"/>
    </source>
</evidence>